<evidence type="ECO:0000256" key="6">
    <source>
        <dbReference type="ARBA" id="ARBA00022679"/>
    </source>
</evidence>
<comment type="caution">
    <text evidence="15">The sequence shown here is derived from an EMBL/GenBank/DDBJ whole genome shotgun (WGS) entry which is preliminary data.</text>
</comment>
<organism evidence="15 16">
    <name type="scientific">Candidatus Kaiserbacteria bacterium RIFCSPHIGHO2_01_FULL_49_13</name>
    <dbReference type="NCBI Taxonomy" id="1798477"/>
    <lineage>
        <taxon>Bacteria</taxon>
        <taxon>Candidatus Kaiseribacteriota</taxon>
    </lineage>
</organism>
<keyword evidence="4" id="KW-1003">Cell membrane</keyword>
<dbReference type="CDD" id="cd00075">
    <property type="entry name" value="HATPase"/>
    <property type="match status" value="1"/>
</dbReference>
<dbReference type="SMART" id="SM00388">
    <property type="entry name" value="HisKA"/>
    <property type="match status" value="1"/>
</dbReference>
<protein>
    <recommendedName>
        <fullName evidence="3">histidine kinase</fullName>
        <ecNumber evidence="3">2.7.13.3</ecNumber>
    </recommendedName>
</protein>
<evidence type="ECO:0000256" key="8">
    <source>
        <dbReference type="ARBA" id="ARBA00022777"/>
    </source>
</evidence>
<keyword evidence="7 12" id="KW-0812">Transmembrane</keyword>
<keyword evidence="8" id="KW-0418">Kinase</keyword>
<gene>
    <name evidence="15" type="ORF">A2671_01015</name>
</gene>
<sequence>MKRFNTAPYVVLLQRIVNGFRRRLAPLLRGSFWRTLETYARRIFTIAPHERRTESLQTIFSVRFFVSLLGIVLLALVATNAIWLLPSLNIIKEDVVKGQIAVAERARTAIPQFISYNQSRLESTSRAVATDPKSAKHILEIFVSENTDFQRIVYIDAQGFERIRVDRFGYRELNTANRSEEVGIQTGFSGVPYFGPIFYSRGEPLNSIVVPIIDSNGNTSGTLEAELSLRTMWELMTTIQTDTGFRVYVVDQKGNLIADPDPSTVLRGENVLYRPVVQALIDAISAAGAKQIVLPHDFYVQGEHLNDAKNNVFVVGIPLANLNWGIFAEKPTAEAFAARSRTITLAGAAFGMVLFLLIIVAVATRNVIVFAGAVSREQEHIANILSNLTAGIIEYDRNFRVRMINSAAQELLNIHSSDLIGSQVLPQWLLEPDRRALAQLFFANENDSRTEEAAVASPATITVTVKQPLERNLRVTTLPIFTKSEAVTYVKVIQNITQEILIARMKSEFISIAAHQLRTPLSAIKWTFRLMLDGDLGALNDEQKDIVGKGYEANENMIHLVNDLLDVSRIEEGRFGYQFAKYDFRGFVKKTIETLQIELDKKNIHFSASVPNDIPPFLFDIEKLRLAFFNIFENAINYTPTNGTITLEVTKKPGVVEIKISDTGVGIPQGEMTRLFTKFYRGSNVMRMQTSGSGLGLFLVKNIILSHGGDIHIDSVLGKSTTVTVTLPTNEEKVPKSEKVFQESPNVSSLLHTETLPVL</sequence>
<dbReference type="PROSITE" id="PS50112">
    <property type="entry name" value="PAS"/>
    <property type="match status" value="1"/>
</dbReference>
<keyword evidence="9 12" id="KW-1133">Transmembrane helix</keyword>
<dbReference type="InterPro" id="IPR003661">
    <property type="entry name" value="HisK_dim/P_dom"/>
</dbReference>
<dbReference type="Gene3D" id="3.30.565.10">
    <property type="entry name" value="Histidine kinase-like ATPase, C-terminal domain"/>
    <property type="match status" value="1"/>
</dbReference>
<evidence type="ECO:0000259" key="14">
    <source>
        <dbReference type="PROSITE" id="PS50112"/>
    </source>
</evidence>
<keyword evidence="11 12" id="KW-0472">Membrane</keyword>
<reference evidence="15 16" key="1">
    <citation type="journal article" date="2016" name="Nat. Commun.">
        <title>Thousands of microbial genomes shed light on interconnected biogeochemical processes in an aquifer system.</title>
        <authorList>
            <person name="Anantharaman K."/>
            <person name="Brown C.T."/>
            <person name="Hug L.A."/>
            <person name="Sharon I."/>
            <person name="Castelle C.J."/>
            <person name="Probst A.J."/>
            <person name="Thomas B.C."/>
            <person name="Singh A."/>
            <person name="Wilkins M.J."/>
            <person name="Karaoz U."/>
            <person name="Brodie E.L."/>
            <person name="Williams K.H."/>
            <person name="Hubbard S.S."/>
            <person name="Banfield J.F."/>
        </authorList>
    </citation>
    <scope>NUCLEOTIDE SEQUENCE [LARGE SCALE GENOMIC DNA]</scope>
</reference>
<dbReference type="InterPro" id="IPR033479">
    <property type="entry name" value="dCache_1"/>
</dbReference>
<dbReference type="InterPro" id="IPR003594">
    <property type="entry name" value="HATPase_dom"/>
</dbReference>
<comment type="catalytic activity">
    <reaction evidence="1">
        <text>ATP + protein L-histidine = ADP + protein N-phospho-L-histidine.</text>
        <dbReference type="EC" id="2.7.13.3"/>
    </reaction>
</comment>
<dbReference type="PANTHER" id="PTHR45453:SF1">
    <property type="entry name" value="PHOSPHATE REGULON SENSOR PROTEIN PHOR"/>
    <property type="match status" value="1"/>
</dbReference>
<dbReference type="GO" id="GO:0016036">
    <property type="term" value="P:cellular response to phosphate starvation"/>
    <property type="evidence" value="ECO:0007669"/>
    <property type="project" value="TreeGrafter"/>
</dbReference>
<dbReference type="EMBL" id="MFKQ01000002">
    <property type="protein sequence ID" value="OGG47802.1"/>
    <property type="molecule type" value="Genomic_DNA"/>
</dbReference>
<evidence type="ECO:0000256" key="2">
    <source>
        <dbReference type="ARBA" id="ARBA00004651"/>
    </source>
</evidence>
<name>A0A1F6CFX9_9BACT</name>
<evidence type="ECO:0000256" key="5">
    <source>
        <dbReference type="ARBA" id="ARBA00022553"/>
    </source>
</evidence>
<evidence type="ECO:0000256" key="7">
    <source>
        <dbReference type="ARBA" id="ARBA00022692"/>
    </source>
</evidence>
<dbReference type="GO" id="GO:0004721">
    <property type="term" value="F:phosphoprotein phosphatase activity"/>
    <property type="evidence" value="ECO:0007669"/>
    <property type="project" value="TreeGrafter"/>
</dbReference>
<accession>A0A1F6CFX9</accession>
<keyword evidence="6" id="KW-0808">Transferase</keyword>
<feature type="domain" description="Histidine kinase" evidence="13">
    <location>
        <begin position="512"/>
        <end position="731"/>
    </location>
</feature>
<dbReference type="Pfam" id="PF02743">
    <property type="entry name" value="dCache_1"/>
    <property type="match status" value="1"/>
</dbReference>
<evidence type="ECO:0000256" key="9">
    <source>
        <dbReference type="ARBA" id="ARBA00022989"/>
    </source>
</evidence>
<dbReference type="SUPFAM" id="SSF47384">
    <property type="entry name" value="Homodimeric domain of signal transducing histidine kinase"/>
    <property type="match status" value="1"/>
</dbReference>
<dbReference type="Proteomes" id="UP000178344">
    <property type="component" value="Unassembled WGS sequence"/>
</dbReference>
<evidence type="ECO:0000256" key="10">
    <source>
        <dbReference type="ARBA" id="ARBA00023012"/>
    </source>
</evidence>
<dbReference type="InterPro" id="IPR036890">
    <property type="entry name" value="HATPase_C_sf"/>
</dbReference>
<dbReference type="Pfam" id="PF00512">
    <property type="entry name" value="HisKA"/>
    <property type="match status" value="1"/>
</dbReference>
<dbReference type="PROSITE" id="PS50109">
    <property type="entry name" value="HIS_KIN"/>
    <property type="match status" value="1"/>
</dbReference>
<dbReference type="GO" id="GO:0005886">
    <property type="term" value="C:plasma membrane"/>
    <property type="evidence" value="ECO:0007669"/>
    <property type="project" value="UniProtKB-SubCell"/>
</dbReference>
<dbReference type="CDD" id="cd00082">
    <property type="entry name" value="HisKA"/>
    <property type="match status" value="1"/>
</dbReference>
<keyword evidence="10" id="KW-0902">Two-component regulatory system</keyword>
<dbReference type="SMART" id="SM00091">
    <property type="entry name" value="PAS"/>
    <property type="match status" value="1"/>
</dbReference>
<evidence type="ECO:0000256" key="3">
    <source>
        <dbReference type="ARBA" id="ARBA00012438"/>
    </source>
</evidence>
<dbReference type="Gene3D" id="1.10.287.130">
    <property type="match status" value="1"/>
</dbReference>
<dbReference type="SMART" id="SM00387">
    <property type="entry name" value="HATPase_c"/>
    <property type="match status" value="1"/>
</dbReference>
<feature type="transmembrane region" description="Helical" evidence="12">
    <location>
        <begin position="64"/>
        <end position="85"/>
    </location>
</feature>
<keyword evidence="5" id="KW-0597">Phosphoprotein</keyword>
<dbReference type="InterPro" id="IPR050351">
    <property type="entry name" value="BphY/WalK/GraS-like"/>
</dbReference>
<evidence type="ECO:0000256" key="11">
    <source>
        <dbReference type="ARBA" id="ARBA00023136"/>
    </source>
</evidence>
<evidence type="ECO:0000256" key="4">
    <source>
        <dbReference type="ARBA" id="ARBA00022475"/>
    </source>
</evidence>
<evidence type="ECO:0000256" key="1">
    <source>
        <dbReference type="ARBA" id="ARBA00000085"/>
    </source>
</evidence>
<feature type="domain" description="PAS" evidence="14">
    <location>
        <begin position="377"/>
        <end position="441"/>
    </location>
</feature>
<dbReference type="Pfam" id="PF02518">
    <property type="entry name" value="HATPase_c"/>
    <property type="match status" value="1"/>
</dbReference>
<dbReference type="PANTHER" id="PTHR45453">
    <property type="entry name" value="PHOSPHATE REGULON SENSOR PROTEIN PHOR"/>
    <property type="match status" value="1"/>
</dbReference>
<dbReference type="AlphaFoldDB" id="A0A1F6CFX9"/>
<dbReference type="InterPro" id="IPR036097">
    <property type="entry name" value="HisK_dim/P_sf"/>
</dbReference>
<dbReference type="Gene3D" id="3.30.450.20">
    <property type="entry name" value="PAS domain"/>
    <property type="match status" value="2"/>
</dbReference>
<dbReference type="InterPro" id="IPR005467">
    <property type="entry name" value="His_kinase_dom"/>
</dbReference>
<dbReference type="InterPro" id="IPR004358">
    <property type="entry name" value="Sig_transdc_His_kin-like_C"/>
</dbReference>
<dbReference type="SUPFAM" id="SSF55785">
    <property type="entry name" value="PYP-like sensor domain (PAS domain)"/>
    <property type="match status" value="1"/>
</dbReference>
<comment type="subcellular location">
    <subcellularLocation>
        <location evidence="2">Cell membrane</location>
        <topology evidence="2">Multi-pass membrane protein</topology>
    </subcellularLocation>
</comment>
<evidence type="ECO:0000313" key="15">
    <source>
        <dbReference type="EMBL" id="OGG47802.1"/>
    </source>
</evidence>
<feature type="transmembrane region" description="Helical" evidence="12">
    <location>
        <begin position="343"/>
        <end position="363"/>
    </location>
</feature>
<dbReference type="PRINTS" id="PR00344">
    <property type="entry name" value="BCTRLSENSOR"/>
</dbReference>
<proteinExistence type="predicted"/>
<evidence type="ECO:0000256" key="12">
    <source>
        <dbReference type="SAM" id="Phobius"/>
    </source>
</evidence>
<dbReference type="CDD" id="cd18773">
    <property type="entry name" value="PDC1_HK_sensor"/>
    <property type="match status" value="1"/>
</dbReference>
<evidence type="ECO:0000313" key="16">
    <source>
        <dbReference type="Proteomes" id="UP000178344"/>
    </source>
</evidence>
<dbReference type="GO" id="GO:0000155">
    <property type="term" value="F:phosphorelay sensor kinase activity"/>
    <property type="evidence" value="ECO:0007669"/>
    <property type="project" value="InterPro"/>
</dbReference>
<dbReference type="EC" id="2.7.13.3" evidence="3"/>
<dbReference type="InterPro" id="IPR000014">
    <property type="entry name" value="PAS"/>
</dbReference>
<dbReference type="FunFam" id="3.30.565.10:FF:000006">
    <property type="entry name" value="Sensor histidine kinase WalK"/>
    <property type="match status" value="1"/>
</dbReference>
<dbReference type="SUPFAM" id="SSF55874">
    <property type="entry name" value="ATPase domain of HSP90 chaperone/DNA topoisomerase II/histidine kinase"/>
    <property type="match status" value="1"/>
</dbReference>
<evidence type="ECO:0000259" key="13">
    <source>
        <dbReference type="PROSITE" id="PS50109"/>
    </source>
</evidence>
<dbReference type="InterPro" id="IPR035965">
    <property type="entry name" value="PAS-like_dom_sf"/>
</dbReference>